<accession>A0A1Z1LZN3</accession>
<sequence>MTINAIPTGLSHKGFMIAQDLLGVIDYLQEQHYTGEELKQAFLKEAKQFKEVALQLHEVDGEQYDYVVARFFA</sequence>
<dbReference type="Proteomes" id="UP000225583">
    <property type="component" value="Segment"/>
</dbReference>
<keyword evidence="2" id="KW-1185">Reference proteome</keyword>
<protein>
    <submittedName>
        <fullName evidence="1">Uncharacterized protein</fullName>
    </submittedName>
</protein>
<name>A0A1Z1LZN3_9CAUD</name>
<evidence type="ECO:0000313" key="2">
    <source>
        <dbReference type="Proteomes" id="UP000225583"/>
    </source>
</evidence>
<reference evidence="1 2" key="1">
    <citation type="submission" date="2017-05" db="EMBL/GenBank/DDBJ databases">
        <title>Complete Genome Sequence of Bacteriophage Deep-Purple infecting emetic Bacillus cereus.</title>
        <authorList>
            <person name="Hock L."/>
            <person name="Gillis A."/>
            <person name="Mahillon J."/>
        </authorList>
    </citation>
    <scope>NUCLEOTIDE SEQUENCE [LARGE SCALE GENOMIC DNA]</scope>
</reference>
<organism evidence="1 2">
    <name type="scientific">Bacillus phage Deep-Purple</name>
    <dbReference type="NCBI Taxonomy" id="1873341"/>
    <lineage>
        <taxon>Viruses</taxon>
        <taxon>Duplodnaviria</taxon>
        <taxon>Heunggongvirae</taxon>
        <taxon>Uroviricota</taxon>
        <taxon>Caudoviricetes</taxon>
        <taxon>Deurplevirus</taxon>
        <taxon>Deurplevirus deeppurple</taxon>
    </lineage>
</organism>
<gene>
    <name evidence="1" type="ORF">DeepPurple_gp001</name>
</gene>
<evidence type="ECO:0000313" key="1">
    <source>
        <dbReference type="EMBL" id="ARW58252.1"/>
    </source>
</evidence>
<proteinExistence type="predicted"/>
<dbReference type="EMBL" id="MF176161">
    <property type="protein sequence ID" value="ARW58252.1"/>
    <property type="molecule type" value="Genomic_DNA"/>
</dbReference>